<dbReference type="Proteomes" id="UP000470302">
    <property type="component" value="Unassembled WGS sequence"/>
</dbReference>
<feature type="transmembrane region" description="Helical" evidence="5">
    <location>
        <begin position="92"/>
        <end position="111"/>
    </location>
</feature>
<dbReference type="PROSITE" id="PS00216">
    <property type="entry name" value="SUGAR_TRANSPORT_1"/>
    <property type="match status" value="1"/>
</dbReference>
<feature type="transmembrane region" description="Helical" evidence="5">
    <location>
        <begin position="117"/>
        <end position="137"/>
    </location>
</feature>
<dbReference type="PROSITE" id="PS00217">
    <property type="entry name" value="SUGAR_TRANSPORT_2"/>
    <property type="match status" value="1"/>
</dbReference>
<dbReference type="InterPro" id="IPR011701">
    <property type="entry name" value="MFS"/>
</dbReference>
<evidence type="ECO:0000313" key="8">
    <source>
        <dbReference type="Proteomes" id="UP000470302"/>
    </source>
</evidence>
<accession>A0A845FXC1</accession>
<evidence type="ECO:0000256" key="2">
    <source>
        <dbReference type="ARBA" id="ARBA00022692"/>
    </source>
</evidence>
<keyword evidence="2 5" id="KW-0812">Transmembrane</keyword>
<keyword evidence="3 5" id="KW-1133">Transmembrane helix</keyword>
<dbReference type="InterPro" id="IPR020846">
    <property type="entry name" value="MFS_dom"/>
</dbReference>
<feature type="transmembrane region" description="Helical" evidence="5">
    <location>
        <begin position="294"/>
        <end position="314"/>
    </location>
</feature>
<feature type="transmembrane region" description="Helical" evidence="5">
    <location>
        <begin position="63"/>
        <end position="80"/>
    </location>
</feature>
<dbReference type="GO" id="GO:0005886">
    <property type="term" value="C:plasma membrane"/>
    <property type="evidence" value="ECO:0007669"/>
    <property type="project" value="TreeGrafter"/>
</dbReference>
<dbReference type="InterPro" id="IPR005829">
    <property type="entry name" value="Sugar_transporter_CS"/>
</dbReference>
<dbReference type="AlphaFoldDB" id="A0A845FXC1"/>
<feature type="transmembrane region" description="Helical" evidence="5">
    <location>
        <begin position="149"/>
        <end position="174"/>
    </location>
</feature>
<dbReference type="SUPFAM" id="SSF103473">
    <property type="entry name" value="MFS general substrate transporter"/>
    <property type="match status" value="1"/>
</dbReference>
<keyword evidence="4 5" id="KW-0472">Membrane</keyword>
<organism evidence="7 8">
    <name type="scientific">Duganella vulcania</name>
    <dbReference type="NCBI Taxonomy" id="2692166"/>
    <lineage>
        <taxon>Bacteria</taxon>
        <taxon>Pseudomonadati</taxon>
        <taxon>Pseudomonadota</taxon>
        <taxon>Betaproteobacteria</taxon>
        <taxon>Burkholderiales</taxon>
        <taxon>Oxalobacteraceae</taxon>
        <taxon>Telluria group</taxon>
        <taxon>Duganella</taxon>
    </lineage>
</organism>
<evidence type="ECO:0000313" key="7">
    <source>
        <dbReference type="EMBL" id="MYM85882.1"/>
    </source>
</evidence>
<comment type="subcellular location">
    <subcellularLocation>
        <location evidence="1">Membrane</location>
        <topology evidence="1">Multi-pass membrane protein</topology>
    </subcellularLocation>
</comment>
<dbReference type="PANTHER" id="PTHR23508:SF10">
    <property type="entry name" value="CARBOXYLIC ACID TRANSPORTER PROTEIN HOMOLOG"/>
    <property type="match status" value="1"/>
</dbReference>
<feature type="transmembrane region" description="Helical" evidence="5">
    <location>
        <begin position="180"/>
        <end position="199"/>
    </location>
</feature>
<feature type="transmembrane region" description="Helical" evidence="5">
    <location>
        <begin position="25"/>
        <end position="51"/>
    </location>
</feature>
<dbReference type="CDD" id="cd17365">
    <property type="entry name" value="MFS_PcaK_like"/>
    <property type="match status" value="1"/>
</dbReference>
<feature type="transmembrane region" description="Helical" evidence="5">
    <location>
        <begin position="383"/>
        <end position="401"/>
    </location>
</feature>
<dbReference type="EMBL" id="WWCW01000002">
    <property type="protein sequence ID" value="MYM85882.1"/>
    <property type="molecule type" value="Genomic_DNA"/>
</dbReference>
<proteinExistence type="predicted"/>
<dbReference type="PANTHER" id="PTHR23508">
    <property type="entry name" value="CARBOXYLIC ACID TRANSPORTER PROTEIN HOMOLOG"/>
    <property type="match status" value="1"/>
</dbReference>
<name>A0A845FXC1_9BURK</name>
<sequence length="455" mass="47579">MNQPQTIDVQAFIDARRMSTFQWSILVFCFIVLALDGLDTASIGFVAPMLIKEWGIARADLSPILSASLVGLALGALAAGPLADRFGRRKMIVSAVLVFGVCSLACSWADSVLQLTVLRWLTGLGLGAAMPNAVTLLAEYAPARHRSLLVTTMFCGFTLGSAGGGLLSAILIPAFGWRSVMAVGGVLPLLLFPLLLWYLPESIRFKVMRRHPSDEIAALMSRIGGKPLPASAVFVQPQEEQRAGSPVALLFAPRYGAGTLLLWLTAFMGMLIIYLLGSWMPTLIKDAGFPIERAALVTALFQLGGTAGSICVGWGMDRIGRHKSIALSYVFGAACIYGVGRIYADLVLLGACVFSAGFFMSGSQTGMNALAAAFYPTSGRATGVSWMLAVARLGAILGAVAGGNMLAAGWGLSGIFSVLALPALVAAVAIAVKGGLRPAAVEGAPMDRGQTLAGH</sequence>
<evidence type="ECO:0000256" key="5">
    <source>
        <dbReference type="SAM" id="Phobius"/>
    </source>
</evidence>
<dbReference type="RefSeq" id="WP_161095194.1">
    <property type="nucleotide sequence ID" value="NZ_WWCW01000002.1"/>
</dbReference>
<comment type="caution">
    <text evidence="7">The sequence shown here is derived from an EMBL/GenBank/DDBJ whole genome shotgun (WGS) entry which is preliminary data.</text>
</comment>
<evidence type="ECO:0000256" key="3">
    <source>
        <dbReference type="ARBA" id="ARBA00022989"/>
    </source>
</evidence>
<feature type="transmembrane region" description="Helical" evidence="5">
    <location>
        <begin position="260"/>
        <end position="282"/>
    </location>
</feature>
<dbReference type="Gene3D" id="1.20.1250.20">
    <property type="entry name" value="MFS general substrate transporter like domains"/>
    <property type="match status" value="1"/>
</dbReference>
<reference evidence="7 8" key="1">
    <citation type="submission" date="2020-01" db="EMBL/GenBank/DDBJ databases">
        <title>Novel species isolated from a subtropical stream in China.</title>
        <authorList>
            <person name="Lu H."/>
        </authorList>
    </citation>
    <scope>NUCLEOTIDE SEQUENCE [LARGE SCALE GENOMIC DNA]</scope>
    <source>
        <strain evidence="7 8">FT82W</strain>
    </source>
</reference>
<evidence type="ECO:0000256" key="1">
    <source>
        <dbReference type="ARBA" id="ARBA00004141"/>
    </source>
</evidence>
<feature type="transmembrane region" description="Helical" evidence="5">
    <location>
        <begin position="407"/>
        <end position="432"/>
    </location>
</feature>
<dbReference type="PROSITE" id="PS50850">
    <property type="entry name" value="MFS"/>
    <property type="match status" value="1"/>
</dbReference>
<feature type="domain" description="Major facilitator superfamily (MFS) profile" evidence="6">
    <location>
        <begin position="25"/>
        <end position="438"/>
    </location>
</feature>
<dbReference type="InterPro" id="IPR036259">
    <property type="entry name" value="MFS_trans_sf"/>
</dbReference>
<gene>
    <name evidence="7" type="ORF">GTP91_01670</name>
</gene>
<evidence type="ECO:0000256" key="4">
    <source>
        <dbReference type="ARBA" id="ARBA00023136"/>
    </source>
</evidence>
<dbReference type="Pfam" id="PF07690">
    <property type="entry name" value="MFS_1"/>
    <property type="match status" value="1"/>
</dbReference>
<evidence type="ECO:0000259" key="6">
    <source>
        <dbReference type="PROSITE" id="PS50850"/>
    </source>
</evidence>
<protein>
    <submittedName>
        <fullName evidence="7">MFS transporter</fullName>
    </submittedName>
</protein>
<dbReference type="GO" id="GO:0046943">
    <property type="term" value="F:carboxylic acid transmembrane transporter activity"/>
    <property type="evidence" value="ECO:0007669"/>
    <property type="project" value="TreeGrafter"/>
</dbReference>